<dbReference type="InterPro" id="IPR036188">
    <property type="entry name" value="FAD/NAD-bd_sf"/>
</dbReference>
<evidence type="ECO:0000256" key="11">
    <source>
        <dbReference type="ARBA" id="ARBA00023128"/>
    </source>
</evidence>
<dbReference type="GO" id="GO:0050660">
    <property type="term" value="F:flavin adenine dinucleotide binding"/>
    <property type="evidence" value="ECO:0007669"/>
    <property type="project" value="TreeGrafter"/>
</dbReference>
<feature type="domain" description="Fumarate reductase/succinate dehydrogenase flavoprotein-like C-terminal" evidence="14">
    <location>
        <begin position="94"/>
        <end position="239"/>
    </location>
</feature>
<evidence type="ECO:0000256" key="6">
    <source>
        <dbReference type="ARBA" id="ARBA00022630"/>
    </source>
</evidence>
<comment type="subcellular location">
    <subcellularLocation>
        <location evidence="2">Mitochondrion inner membrane</location>
        <topology evidence="2">Peripheral membrane protein</topology>
        <orientation evidence="2">Matrix side</orientation>
    </subcellularLocation>
</comment>
<dbReference type="PANTHER" id="PTHR11632">
    <property type="entry name" value="SUCCINATE DEHYDROGENASE 2 FLAVOPROTEIN SUBUNIT"/>
    <property type="match status" value="1"/>
</dbReference>
<dbReference type="Pfam" id="PF02910">
    <property type="entry name" value="Succ_DH_flav_C"/>
    <property type="match status" value="1"/>
</dbReference>
<organism evidence="15">
    <name type="scientific">Petromyzon marinus</name>
    <name type="common">Sea lamprey</name>
    <dbReference type="NCBI Taxonomy" id="7757"/>
    <lineage>
        <taxon>Eukaryota</taxon>
        <taxon>Metazoa</taxon>
        <taxon>Chordata</taxon>
        <taxon>Craniata</taxon>
        <taxon>Vertebrata</taxon>
        <taxon>Cyclostomata</taxon>
        <taxon>Hyperoartia</taxon>
        <taxon>Petromyzontiformes</taxon>
        <taxon>Petromyzontidae</taxon>
        <taxon>Petromyzon</taxon>
    </lineage>
</organism>
<dbReference type="GO" id="GO:0008177">
    <property type="term" value="F:succinate dehydrogenase (quinone) activity"/>
    <property type="evidence" value="ECO:0007669"/>
    <property type="project" value="UniProtKB-EC"/>
</dbReference>
<evidence type="ECO:0000313" key="15">
    <source>
        <dbReference type="Ensembl" id="ENSPMAP00000010039.1"/>
    </source>
</evidence>
<dbReference type="Gene3D" id="3.50.50.60">
    <property type="entry name" value="FAD/NAD(P)-binding domain"/>
    <property type="match status" value="1"/>
</dbReference>
<keyword evidence="6" id="KW-0285">Flavoprotein</keyword>
<reference evidence="15" key="1">
    <citation type="submission" date="2025-08" db="UniProtKB">
        <authorList>
            <consortium name="Ensembl"/>
        </authorList>
    </citation>
    <scope>IDENTIFICATION</scope>
</reference>
<evidence type="ECO:0000256" key="4">
    <source>
        <dbReference type="ARBA" id="ARBA00012792"/>
    </source>
</evidence>
<proteinExistence type="inferred from homology"/>
<dbReference type="InterPro" id="IPR037099">
    <property type="entry name" value="Fum_R/Succ_DH_flav-like_C_sf"/>
</dbReference>
<keyword evidence="8" id="KW-0274">FAD</keyword>
<reference evidence="15" key="2">
    <citation type="submission" date="2025-09" db="UniProtKB">
        <authorList>
            <consortium name="Ensembl"/>
        </authorList>
    </citation>
    <scope>IDENTIFICATION</scope>
</reference>
<evidence type="ECO:0000256" key="5">
    <source>
        <dbReference type="ARBA" id="ARBA00022448"/>
    </source>
</evidence>
<comment type="similarity">
    <text evidence="3">Belongs to the FAD-dependent oxidoreductase 2 family. FRD/SDH subfamily.</text>
</comment>
<dbReference type="Gene3D" id="4.10.80.40">
    <property type="entry name" value="succinate dehydrogenase protein domain"/>
    <property type="match status" value="1"/>
</dbReference>
<dbReference type="HOGENOM" id="CLU_014312_4_1_1"/>
<keyword evidence="12" id="KW-0472">Membrane</keyword>
<keyword evidence="9" id="KW-0249">Electron transport</keyword>
<evidence type="ECO:0000256" key="2">
    <source>
        <dbReference type="ARBA" id="ARBA00004443"/>
    </source>
</evidence>
<dbReference type="GO" id="GO:0005743">
    <property type="term" value="C:mitochondrial inner membrane"/>
    <property type="evidence" value="ECO:0007669"/>
    <property type="project" value="UniProtKB-SubCell"/>
</dbReference>
<dbReference type="GO" id="GO:0009055">
    <property type="term" value="F:electron transfer activity"/>
    <property type="evidence" value="ECO:0007669"/>
    <property type="project" value="TreeGrafter"/>
</dbReference>
<evidence type="ECO:0000256" key="7">
    <source>
        <dbReference type="ARBA" id="ARBA00022792"/>
    </source>
</evidence>
<dbReference type="FunFam" id="3.50.50.60:FF:001062">
    <property type="entry name" value="Succinate dehydrogenase complex, subunit A, flavoprotein (Fp)"/>
    <property type="match status" value="1"/>
</dbReference>
<dbReference type="Pfam" id="PF00890">
    <property type="entry name" value="FAD_binding_2"/>
    <property type="match status" value="1"/>
</dbReference>
<keyword evidence="5" id="KW-0813">Transport</keyword>
<evidence type="ECO:0000259" key="14">
    <source>
        <dbReference type="Pfam" id="PF02910"/>
    </source>
</evidence>
<keyword evidence="7" id="KW-0999">Mitochondrion inner membrane</keyword>
<dbReference type="EC" id="1.3.5.1" evidence="4"/>
<protein>
    <recommendedName>
        <fullName evidence="4">succinate dehydrogenase</fullName>
        <ecNumber evidence="4">1.3.5.1</ecNumber>
    </recommendedName>
</protein>
<evidence type="ECO:0000256" key="1">
    <source>
        <dbReference type="ARBA" id="ARBA00001974"/>
    </source>
</evidence>
<dbReference type="Gene3D" id="1.20.58.100">
    <property type="entry name" value="Fumarate reductase/succinate dehydrogenase flavoprotein-like, C-terminal domain"/>
    <property type="match status" value="1"/>
</dbReference>
<sequence length="239" mass="26073">VLTRKDGQDSVVQGLYACGEAASASVHGANRLGANSLLDLVIFGRACALTIAELAKPGEALAPISQSAGESSVANLDKLRYADGSVRTSELRINMQKTMQTHAAVFRTGPVLEEGCRQLSSLYQHVHDLKTFDRGIVWNTDLVETLELQNLLLCAMQTIHGAAARKESRGAHALEVLACCPKCIPYSTAESRHFNIRRFTRHICMVVQSAKVTLDYRPVIDNTLDEEHCAAIPPAIRSY</sequence>
<evidence type="ECO:0000256" key="12">
    <source>
        <dbReference type="ARBA" id="ARBA00023136"/>
    </source>
</evidence>
<dbReference type="GO" id="GO:0006121">
    <property type="term" value="P:mitochondrial electron transport, succinate to ubiquinone"/>
    <property type="evidence" value="ECO:0007669"/>
    <property type="project" value="TreeGrafter"/>
</dbReference>
<keyword evidence="10" id="KW-0560">Oxidoreductase</keyword>
<evidence type="ECO:0000256" key="8">
    <source>
        <dbReference type="ARBA" id="ARBA00022827"/>
    </source>
</evidence>
<dbReference type="Ensembl" id="ENSPMAT00000010083.1">
    <property type="protein sequence ID" value="ENSPMAP00000010039.1"/>
    <property type="gene ID" value="ENSPMAG00000009120.1"/>
</dbReference>
<dbReference type="PANTHER" id="PTHR11632:SF51">
    <property type="entry name" value="SUCCINATE DEHYDROGENASE [UBIQUINONE] FLAVOPROTEIN SUBUNIT, MITOCHONDRIAL"/>
    <property type="match status" value="1"/>
</dbReference>
<dbReference type="STRING" id="7757.ENSPMAP00000010039"/>
<dbReference type="InterPro" id="IPR003953">
    <property type="entry name" value="FAD-dep_OxRdtase_2_FAD-bd"/>
</dbReference>
<evidence type="ECO:0000256" key="9">
    <source>
        <dbReference type="ARBA" id="ARBA00022982"/>
    </source>
</evidence>
<evidence type="ECO:0000256" key="3">
    <source>
        <dbReference type="ARBA" id="ARBA00008040"/>
    </source>
</evidence>
<dbReference type="SUPFAM" id="SSF46977">
    <property type="entry name" value="Succinate dehydrogenase/fumarate reductase flavoprotein C-terminal domain"/>
    <property type="match status" value="1"/>
</dbReference>
<dbReference type="SUPFAM" id="SSF51905">
    <property type="entry name" value="FAD/NAD(P)-binding domain"/>
    <property type="match status" value="1"/>
</dbReference>
<dbReference type="FunFam" id="1.20.58.100:FF:000001">
    <property type="entry name" value="Succinate dehydrogenase flavoprotein subunit (SdhA)"/>
    <property type="match status" value="1"/>
</dbReference>
<comment type="cofactor">
    <cofactor evidence="1">
        <name>FAD</name>
        <dbReference type="ChEBI" id="CHEBI:57692"/>
    </cofactor>
</comment>
<keyword evidence="11" id="KW-0496">Mitochondrion</keyword>
<dbReference type="InterPro" id="IPR030664">
    <property type="entry name" value="SdhA/FrdA/AprA"/>
</dbReference>
<evidence type="ECO:0000256" key="10">
    <source>
        <dbReference type="ARBA" id="ARBA00023002"/>
    </source>
</evidence>
<accession>S4RXU8</accession>
<dbReference type="AlphaFoldDB" id="S4RXU8"/>
<name>S4RXU8_PETMA</name>
<feature type="domain" description="FAD-dependent oxidoreductase 2 FAD-binding" evidence="13">
    <location>
        <begin position="6"/>
        <end position="37"/>
    </location>
</feature>
<dbReference type="InterPro" id="IPR015939">
    <property type="entry name" value="Fum_Rdtase/Succ_DH_flav-like_C"/>
</dbReference>
<evidence type="ECO:0000259" key="13">
    <source>
        <dbReference type="Pfam" id="PF00890"/>
    </source>
</evidence>